<evidence type="ECO:0000256" key="1">
    <source>
        <dbReference type="SAM" id="Phobius"/>
    </source>
</evidence>
<evidence type="ECO:0008006" key="4">
    <source>
        <dbReference type="Google" id="ProtNLM"/>
    </source>
</evidence>
<dbReference type="EMBL" id="CAJNAS010000001">
    <property type="protein sequence ID" value="CAE6855581.1"/>
    <property type="molecule type" value="Genomic_DNA"/>
</dbReference>
<reference evidence="2" key="1">
    <citation type="submission" date="2021-02" db="EMBL/GenBank/DDBJ databases">
        <authorList>
            <person name="Vanwijnsberghe S."/>
        </authorList>
    </citation>
    <scope>NUCLEOTIDE SEQUENCE</scope>
    <source>
        <strain evidence="2">R-70211</strain>
    </source>
</reference>
<protein>
    <recommendedName>
        <fullName evidence="4">Transposase family protein</fullName>
    </recommendedName>
</protein>
<dbReference type="AlphaFoldDB" id="A0A9N8QTS2"/>
<dbReference type="RefSeq" id="WP_201085830.1">
    <property type="nucleotide sequence ID" value="NZ_CAJNAS010000001.1"/>
</dbReference>
<proteinExistence type="predicted"/>
<keyword evidence="3" id="KW-1185">Reference proteome</keyword>
<accession>A0A9N8QTS2</accession>
<feature type="transmembrane region" description="Helical" evidence="1">
    <location>
        <begin position="27"/>
        <end position="47"/>
    </location>
</feature>
<keyword evidence="1" id="KW-1133">Transmembrane helix</keyword>
<evidence type="ECO:0000313" key="3">
    <source>
        <dbReference type="Proteomes" id="UP000675121"/>
    </source>
</evidence>
<comment type="caution">
    <text evidence="2">The sequence shown here is derived from an EMBL/GenBank/DDBJ whole genome shotgun (WGS) entry which is preliminary data.</text>
</comment>
<organism evidence="2 3">
    <name type="scientific">Paraburkholderia domus</name>
    <dbReference type="NCBI Taxonomy" id="2793075"/>
    <lineage>
        <taxon>Bacteria</taxon>
        <taxon>Pseudomonadati</taxon>
        <taxon>Pseudomonadota</taxon>
        <taxon>Betaproteobacteria</taxon>
        <taxon>Burkholderiales</taxon>
        <taxon>Burkholderiaceae</taxon>
        <taxon>Paraburkholderia</taxon>
    </lineage>
</organism>
<dbReference type="Proteomes" id="UP000675121">
    <property type="component" value="Unassembled WGS sequence"/>
</dbReference>
<gene>
    <name evidence="2" type="ORF">R70211_00145</name>
</gene>
<keyword evidence="1" id="KW-0472">Membrane</keyword>
<sequence>MHDDSLSIEEAFGDLKDTRNRTPAHDLTGMLMVALCAILSAADNWIVSYGDRQSWSGCAAT</sequence>
<keyword evidence="1" id="KW-0812">Transmembrane</keyword>
<evidence type="ECO:0000313" key="2">
    <source>
        <dbReference type="EMBL" id="CAE6855581.1"/>
    </source>
</evidence>
<name>A0A9N8QTS2_9BURK</name>